<dbReference type="EMBL" id="VVIM01000009">
    <property type="protein sequence ID" value="KAB0793649.1"/>
    <property type="molecule type" value="Genomic_DNA"/>
</dbReference>
<reference evidence="3 4" key="1">
    <citation type="journal article" date="2018" name="Elife">
        <title>Firefly genomes illuminate parallel origins of bioluminescence in beetles.</title>
        <authorList>
            <person name="Fallon T.R."/>
            <person name="Lower S.E."/>
            <person name="Chang C.H."/>
            <person name="Bessho-Uehara M."/>
            <person name="Martin G.J."/>
            <person name="Bewick A.J."/>
            <person name="Behringer M."/>
            <person name="Debat H.J."/>
            <person name="Wong I."/>
            <person name="Day J.C."/>
            <person name="Suvorov A."/>
            <person name="Silva C.J."/>
            <person name="Stanger-Hall K.F."/>
            <person name="Hall D.W."/>
            <person name="Schmitz R.J."/>
            <person name="Nelson D.R."/>
            <person name="Lewis S.M."/>
            <person name="Shigenobu S."/>
            <person name="Bybee S.M."/>
            <person name="Larracuente A.M."/>
            <person name="Oba Y."/>
            <person name="Weng J.K."/>
        </authorList>
    </citation>
    <scope>NUCLEOTIDE SEQUENCE [LARGE SCALE GENOMIC DNA]</scope>
    <source>
        <strain evidence="3">1611_PpyrPB1</strain>
        <tissue evidence="3">Whole body</tissue>
    </source>
</reference>
<evidence type="ECO:0000313" key="3">
    <source>
        <dbReference type="EMBL" id="KAB0793649.1"/>
    </source>
</evidence>
<dbReference type="PROSITE" id="PS51035">
    <property type="entry name" value="BAG"/>
    <property type="match status" value="1"/>
</dbReference>
<accession>A0A5N4A8M3</accession>
<protein>
    <recommendedName>
        <fullName evidence="2">BAG domain-containing protein</fullName>
    </recommendedName>
</protein>
<feature type="domain" description="BAG" evidence="2">
    <location>
        <begin position="1066"/>
        <end position="1130"/>
    </location>
</feature>
<proteinExistence type="predicted"/>
<evidence type="ECO:0000259" key="2">
    <source>
        <dbReference type="PROSITE" id="PS51035"/>
    </source>
</evidence>
<comment type="caution">
    <text evidence="3">The sequence shown here is derived from an EMBL/GenBank/DDBJ whole genome shotgun (WGS) entry which is preliminary data.</text>
</comment>
<dbReference type="AlphaFoldDB" id="A0A5N4A8M3"/>
<organism evidence="3 4">
    <name type="scientific">Photinus pyralis</name>
    <name type="common">Common eastern firefly</name>
    <name type="synonym">Lampyris pyralis</name>
    <dbReference type="NCBI Taxonomy" id="7054"/>
    <lineage>
        <taxon>Eukaryota</taxon>
        <taxon>Metazoa</taxon>
        <taxon>Ecdysozoa</taxon>
        <taxon>Arthropoda</taxon>
        <taxon>Hexapoda</taxon>
        <taxon>Insecta</taxon>
        <taxon>Pterygota</taxon>
        <taxon>Neoptera</taxon>
        <taxon>Endopterygota</taxon>
        <taxon>Coleoptera</taxon>
        <taxon>Polyphaga</taxon>
        <taxon>Elateriformia</taxon>
        <taxon>Elateroidea</taxon>
        <taxon>Lampyridae</taxon>
        <taxon>Lampyrinae</taxon>
        <taxon>Photinus</taxon>
    </lineage>
</organism>
<evidence type="ECO:0000313" key="4">
    <source>
        <dbReference type="Proteomes" id="UP000327044"/>
    </source>
</evidence>
<dbReference type="Proteomes" id="UP000327044">
    <property type="component" value="Unassembled WGS sequence"/>
</dbReference>
<keyword evidence="4" id="KW-1185">Reference proteome</keyword>
<dbReference type="SUPFAM" id="SSF63491">
    <property type="entry name" value="BAG domain"/>
    <property type="match status" value="2"/>
</dbReference>
<dbReference type="Pfam" id="PF02179">
    <property type="entry name" value="BAG"/>
    <property type="match status" value="2"/>
</dbReference>
<dbReference type="InParanoid" id="A0A5N4A8M3"/>
<feature type="coiled-coil region" evidence="1">
    <location>
        <begin position="245"/>
        <end position="272"/>
    </location>
</feature>
<keyword evidence="1" id="KW-0175">Coiled coil</keyword>
<evidence type="ECO:0000256" key="1">
    <source>
        <dbReference type="SAM" id="Coils"/>
    </source>
</evidence>
<dbReference type="GO" id="GO:0051087">
    <property type="term" value="F:protein-folding chaperone binding"/>
    <property type="evidence" value="ECO:0007669"/>
    <property type="project" value="InterPro"/>
</dbReference>
<dbReference type="SMART" id="SM00264">
    <property type="entry name" value="BAG"/>
    <property type="match status" value="2"/>
</dbReference>
<name>A0A5N4A8M3_PHOPY</name>
<dbReference type="Gene3D" id="1.20.58.120">
    <property type="entry name" value="BAG domain"/>
    <property type="match status" value="4"/>
</dbReference>
<dbReference type="InterPro" id="IPR003103">
    <property type="entry name" value="BAG_domain"/>
</dbReference>
<sequence>MCPINKTSHLQQRDTTILSLLNTPNTRLSFKRVTHNNIGNEIFVNVLKNLEGQMGAAQSQEAQLRRNSSSRKSPKRDDLQTKFDAIENVKTEIDLFGGNRQSERYSQIQETLASISKDFQEKKLASSKPKTRNRCDDGLGDIQHCLKRLETRVDFNEHSLDSAAVESHSFIQSFAPHQQASPMRDEIDIAKSISRIGQEAAKLEHDIELNIEWSDQKLFEQKIQFLYKELDSIFVDNRTPLGEQKAKIADRLAKCSNQLKRAQSDMRKSRTEEALHISDKPRETLSRIEEDTQKLERDIKLCIELDDYNQLKLLKRKIQLLYTDLEMIVVENHTPLSEQKAAIGKRLIKYNNQIRKNKRGNLQQLENIDKKVERLGAEALLFEGIGGDIKCKSIQQELENYWTMVYPFECVNDEEKNKKAHIVAKIKNTMDELAKRVEANRREFEALGKLTEQSTKINELQGKTTNFVGRANDPAFGKIDKELRFLWTVLSEIEDVSEKVRGKKGAAITQIQTALNTLNERALCHEEARIPEETEESILLNKVKSFENQWNGLNHNLQVHKISSDVSKLIVDVLKRVSNGTAQKVNALDVIEKRRSTGSLVTVKILDTVGEVKRLPPPVETEIKAQPAVKAIGEMQRIGLQAKAILQEIRESKCTKHDKEYERLRSMLEECRSSLEKIDYNKKSDTIESNKRRALKTIMESIRVLEEKPSKNSKACEVMDIHAEIQYFRQQIKTFTGVTKDLNYSKIKQGLSDCLVKLQLIDDDLAIKQDNIRQIQFYHQELETKLAENQAKVKINKEIADAKRQIAQETKNVIEDVQKLKSQVERFSGVYDGLQFQQIQENLNKCSRKLDGIDIVGDEKLENARTQTKQKIQKYLQVLEERSSKPEIVPESSPHRKINVLRDRLVDIKVKTEEFDGKYKDAGYAKIEEELARCLQELKVIDDRGHRSIVLSKEQYEEYIVKLLQYFEDKTKTSEADEEIADPSEELAAIGHEVADLKGRIDAGTSDLAKLQEKGDLLREQLANVNAGDASHKKQLLEDLEGCKLLLMRKRRNQEKFDHAWKKIVEVADEVERFVGVKNDKNYCRLDEVLIQLMMELDKIDCSGNSDMKVAKQQAMQMIQKSMATLDRKASSSSFSATVV</sequence>
<gene>
    <name evidence="3" type="ORF">PPYR_13269</name>
</gene>
<dbReference type="InterPro" id="IPR036533">
    <property type="entry name" value="BAG_dom_sf"/>
</dbReference>